<dbReference type="STRING" id="702745.SAMN05421818_1463"/>
<evidence type="ECO:0000313" key="2">
    <source>
        <dbReference type="EMBL" id="SDI02594.1"/>
    </source>
</evidence>
<sequence>MKFKTFLILICFLFLSFPMFSQHSLKEKKYIFELDITKSMWGIGEPGSINIFDQVRTQLIKAIENIDDPSAEIVLVTWQDQIISTWKESANSVGKERLVEQLKKITVKSVPGQNTNIYNAWIEAKKHVNPSKINIVYLLTDGRHSVPNPPISKLYNEIPKWASFSAEKDAYMFLVELTSQAIDNKMRSLVEATDKVEFIHGIEFYTLFVNNTSPIINIDEKLEFTLNINKQNLPEKYNDTKIGLQLNSDLFEIVNPSITLEQTPTAIKLRLKKSLEEVKASLSESSILPITIIFDDSKYKHIKLINKEINCKIINKKEKVFYFNEL</sequence>
<accession>A0A1G8H7E4</accession>
<feature type="domain" description="VWFA" evidence="1">
    <location>
        <begin position="29"/>
        <end position="222"/>
    </location>
</feature>
<dbReference type="InterPro" id="IPR002035">
    <property type="entry name" value="VWF_A"/>
</dbReference>
<evidence type="ECO:0000313" key="3">
    <source>
        <dbReference type="Proteomes" id="UP000243588"/>
    </source>
</evidence>
<dbReference type="AlphaFoldDB" id="A0A1G8H7E4"/>
<dbReference type="Proteomes" id="UP000243588">
    <property type="component" value="Unassembled WGS sequence"/>
</dbReference>
<keyword evidence="3" id="KW-1185">Reference proteome</keyword>
<dbReference type="InterPro" id="IPR036465">
    <property type="entry name" value="vWFA_dom_sf"/>
</dbReference>
<organism evidence="2 3">
    <name type="scientific">Myroides phaeus</name>
    <dbReference type="NCBI Taxonomy" id="702745"/>
    <lineage>
        <taxon>Bacteria</taxon>
        <taxon>Pseudomonadati</taxon>
        <taxon>Bacteroidota</taxon>
        <taxon>Flavobacteriia</taxon>
        <taxon>Flavobacteriales</taxon>
        <taxon>Flavobacteriaceae</taxon>
        <taxon>Myroides</taxon>
    </lineage>
</organism>
<dbReference type="PROSITE" id="PS50234">
    <property type="entry name" value="VWFA"/>
    <property type="match status" value="1"/>
</dbReference>
<proteinExistence type="predicted"/>
<dbReference type="Gene3D" id="3.40.50.410">
    <property type="entry name" value="von Willebrand factor, type A domain"/>
    <property type="match status" value="1"/>
</dbReference>
<protein>
    <recommendedName>
        <fullName evidence="1">VWFA domain-containing protein</fullName>
    </recommendedName>
</protein>
<reference evidence="3" key="1">
    <citation type="submission" date="2016-10" db="EMBL/GenBank/DDBJ databases">
        <authorList>
            <person name="Varghese N."/>
            <person name="Submissions S."/>
        </authorList>
    </citation>
    <scope>NUCLEOTIDE SEQUENCE [LARGE SCALE GENOMIC DNA]</scope>
    <source>
        <strain evidence="3">DSM 23313</strain>
    </source>
</reference>
<name>A0A1G8H7E4_9FLAO</name>
<dbReference type="SUPFAM" id="SSF53300">
    <property type="entry name" value="vWA-like"/>
    <property type="match status" value="1"/>
</dbReference>
<dbReference type="EMBL" id="FNDQ01000046">
    <property type="protein sequence ID" value="SDI02594.1"/>
    <property type="molecule type" value="Genomic_DNA"/>
</dbReference>
<gene>
    <name evidence="2" type="ORF">SAMN05421818_1463</name>
</gene>
<evidence type="ECO:0000259" key="1">
    <source>
        <dbReference type="PROSITE" id="PS50234"/>
    </source>
</evidence>